<evidence type="ECO:0000313" key="2">
    <source>
        <dbReference type="EMBL" id="KDR38927.1"/>
    </source>
</evidence>
<dbReference type="Pfam" id="PF01965">
    <property type="entry name" value="DJ-1_PfpI"/>
    <property type="match status" value="1"/>
</dbReference>
<dbReference type="EMBL" id="JFHC01000071">
    <property type="protein sequence ID" value="KDR38927.1"/>
    <property type="molecule type" value="Genomic_DNA"/>
</dbReference>
<evidence type="ECO:0000259" key="1">
    <source>
        <dbReference type="Pfam" id="PF01965"/>
    </source>
</evidence>
<name>A0A069PEG6_9BURK</name>
<dbReference type="PANTHER" id="PTHR43130:SF3">
    <property type="entry name" value="HTH-TYPE TRANSCRIPTIONAL REGULATOR RV1931C"/>
    <property type="match status" value="1"/>
</dbReference>
<feature type="domain" description="DJ-1/PfpI" evidence="1">
    <location>
        <begin position="32"/>
        <end position="186"/>
    </location>
</feature>
<dbReference type="SUPFAM" id="SSF52317">
    <property type="entry name" value="Class I glutamine amidotransferase-like"/>
    <property type="match status" value="1"/>
</dbReference>
<dbReference type="InterPro" id="IPR029062">
    <property type="entry name" value="Class_I_gatase-like"/>
</dbReference>
<keyword evidence="3" id="KW-1185">Reference proteome</keyword>
<dbReference type="CDD" id="cd03136">
    <property type="entry name" value="GATase1_AraC_ArgR_like"/>
    <property type="match status" value="1"/>
</dbReference>
<dbReference type="InterPro" id="IPR002818">
    <property type="entry name" value="DJ-1/PfpI"/>
</dbReference>
<gene>
    <name evidence="2" type="ORF">BG61_36495</name>
</gene>
<evidence type="ECO:0000313" key="3">
    <source>
        <dbReference type="Proteomes" id="UP000027466"/>
    </source>
</evidence>
<reference evidence="2 3" key="1">
    <citation type="submission" date="2014-03" db="EMBL/GenBank/DDBJ databases">
        <title>Draft Genome Sequences of Four Burkholderia Strains.</title>
        <authorList>
            <person name="Liu X.Y."/>
            <person name="Li C.X."/>
            <person name="Xu J.H."/>
        </authorList>
    </citation>
    <scope>NUCLEOTIDE SEQUENCE [LARGE SCALE GENOMIC DNA]</scope>
    <source>
        <strain evidence="2 3">DSM 50014</strain>
    </source>
</reference>
<sequence length="210" mass="22752">MMESDVTSATNESPLESLAHFGFLTLRNFSMIAFTNAVEVLRMANSVGRAQHYRWSILTPDGVPVRASNGIAVKPARTLEEAGRPDVLIVCGGTGIRSAVDNSVRALLEDVAQQGLPLGGICTGAYALMSAGLLDDYRCTADWEGLSELHKEFPRVHFVDELFVIDRDRLTSAGGTAPLDLMLSLVGCRLGQNVAAQVSQQYSLERVQRN</sequence>
<dbReference type="Proteomes" id="UP000027466">
    <property type="component" value="Unassembled WGS sequence"/>
</dbReference>
<accession>A0A069PEG6</accession>
<dbReference type="InterPro" id="IPR052158">
    <property type="entry name" value="INH-QAR"/>
</dbReference>
<comment type="caution">
    <text evidence="2">The sequence shown here is derived from an EMBL/GenBank/DDBJ whole genome shotgun (WGS) entry which is preliminary data.</text>
</comment>
<dbReference type="Gene3D" id="3.40.50.880">
    <property type="match status" value="1"/>
</dbReference>
<dbReference type="STRING" id="60547.GCA_000751215_01644"/>
<dbReference type="PANTHER" id="PTHR43130">
    <property type="entry name" value="ARAC-FAMILY TRANSCRIPTIONAL REGULATOR"/>
    <property type="match status" value="1"/>
</dbReference>
<dbReference type="GO" id="GO:0006355">
    <property type="term" value="P:regulation of DNA-templated transcription"/>
    <property type="evidence" value="ECO:0007669"/>
    <property type="project" value="TreeGrafter"/>
</dbReference>
<protein>
    <submittedName>
        <fullName evidence="2">AraC family transcriptional regulator</fullName>
    </submittedName>
</protein>
<organism evidence="2 3">
    <name type="scientific">Caballeronia glathei</name>
    <dbReference type="NCBI Taxonomy" id="60547"/>
    <lineage>
        <taxon>Bacteria</taxon>
        <taxon>Pseudomonadati</taxon>
        <taxon>Pseudomonadota</taxon>
        <taxon>Betaproteobacteria</taxon>
        <taxon>Burkholderiales</taxon>
        <taxon>Burkholderiaceae</taxon>
        <taxon>Caballeronia</taxon>
    </lineage>
</organism>
<proteinExistence type="predicted"/>
<dbReference type="AlphaFoldDB" id="A0A069PEG6"/>